<dbReference type="CDD" id="cd00887">
    <property type="entry name" value="MoeA"/>
    <property type="match status" value="1"/>
</dbReference>
<dbReference type="RefSeq" id="WP_348029408.1">
    <property type="nucleotide sequence ID" value="NZ_CP129113.1"/>
</dbReference>
<keyword evidence="6 9" id="KW-0500">Molybdenum</keyword>
<dbReference type="EC" id="2.10.1.1" evidence="4 9"/>
<reference evidence="11" key="1">
    <citation type="submission" date="2023-06" db="EMBL/GenBank/DDBJ databases">
        <title>A Treasure from Seagulls: Isolation and Description of Aciduricobacillus qingdaonensis gen. nov., sp. nov., a Rare Obligately Uric Acid-utilizing Member in the Family Bacillaceae.</title>
        <authorList>
            <person name="Liu W."/>
            <person name="Wang B."/>
        </authorList>
    </citation>
    <scope>NUCLEOTIDE SEQUENCE</scope>
    <source>
        <strain evidence="11">44XB</strain>
    </source>
</reference>
<evidence type="ECO:0000256" key="4">
    <source>
        <dbReference type="ARBA" id="ARBA00013269"/>
    </source>
</evidence>
<dbReference type="InterPro" id="IPR005110">
    <property type="entry name" value="MoeA_linker/N"/>
</dbReference>
<evidence type="ECO:0000313" key="12">
    <source>
        <dbReference type="Proteomes" id="UP001180087"/>
    </source>
</evidence>
<dbReference type="SMART" id="SM00852">
    <property type="entry name" value="MoCF_biosynth"/>
    <property type="match status" value="1"/>
</dbReference>
<evidence type="ECO:0000256" key="7">
    <source>
        <dbReference type="ARBA" id="ARBA00023150"/>
    </source>
</evidence>
<dbReference type="Pfam" id="PF03454">
    <property type="entry name" value="MoeA_C"/>
    <property type="match status" value="1"/>
</dbReference>
<evidence type="ECO:0000313" key="11">
    <source>
        <dbReference type="EMBL" id="WLV25616.1"/>
    </source>
</evidence>
<comment type="similarity">
    <text evidence="3 9">Belongs to the MoeA family.</text>
</comment>
<sequence length="422" mass="45906">MMQARKPIPVCEAVEKVMLHAQPGKIELVNFSDVGGRRLAEPLIATNQVPTFDKSPYDGFAFKASDTKDASKENPICFEVMERIGAGELPTITLESGQATRIMTGAMIPEGADCVAMLEVCKDFQENGKQYMEMKRRMEAGQNIMTAGSELDEGAILAEKGAYVNPGVEALLATFGYNEVKVAKKPLVAIIATGTELLDIDEPLQPGKIRNSNGYMVGAQAKRAGADCKYYGKLQDELESSYKMIEQAFHETDMVITTGGVSVGDFDLMPEIYKRLGAEVLFNKIGMRPGSVTTVAVKDGKFLFGLSGNPSACYVGFELFARPIIQKALFNNSCYHIKAKAVLKEDFPKPNPFTRFVRSNIEYGPDGLEVHLAGLDKSNAVSSLGNTNALMVLPGGTRGFKVGDLVQVLLLEETRGQAEFQI</sequence>
<dbReference type="Gene3D" id="3.90.105.10">
    <property type="entry name" value="Molybdopterin biosynthesis moea protein, domain 2"/>
    <property type="match status" value="1"/>
</dbReference>
<dbReference type="InterPro" id="IPR036688">
    <property type="entry name" value="MoeA_C_domain_IV_sf"/>
</dbReference>
<evidence type="ECO:0000256" key="2">
    <source>
        <dbReference type="ARBA" id="ARBA00005046"/>
    </source>
</evidence>
<accession>A0ABY9KXX9</accession>
<keyword evidence="9" id="KW-0808">Transferase</keyword>
<dbReference type="Pfam" id="PF03453">
    <property type="entry name" value="MoeA_N"/>
    <property type="match status" value="1"/>
</dbReference>
<comment type="catalytic activity">
    <reaction evidence="8">
        <text>adenylyl-molybdopterin + molybdate = Mo-molybdopterin + AMP + H(+)</text>
        <dbReference type="Rhea" id="RHEA:35047"/>
        <dbReference type="ChEBI" id="CHEBI:15378"/>
        <dbReference type="ChEBI" id="CHEBI:36264"/>
        <dbReference type="ChEBI" id="CHEBI:62727"/>
        <dbReference type="ChEBI" id="CHEBI:71302"/>
        <dbReference type="ChEBI" id="CHEBI:456215"/>
        <dbReference type="EC" id="2.10.1.1"/>
    </reaction>
</comment>
<dbReference type="Gene3D" id="2.170.190.11">
    <property type="entry name" value="Molybdopterin biosynthesis moea protein, domain 3"/>
    <property type="match status" value="1"/>
</dbReference>
<dbReference type="InterPro" id="IPR038987">
    <property type="entry name" value="MoeA-like"/>
</dbReference>
<evidence type="ECO:0000256" key="6">
    <source>
        <dbReference type="ARBA" id="ARBA00022505"/>
    </source>
</evidence>
<evidence type="ECO:0000256" key="1">
    <source>
        <dbReference type="ARBA" id="ARBA00002901"/>
    </source>
</evidence>
<evidence type="ECO:0000256" key="5">
    <source>
        <dbReference type="ARBA" id="ARBA00021108"/>
    </source>
</evidence>
<dbReference type="NCBIfam" id="TIGR00177">
    <property type="entry name" value="molyb_syn"/>
    <property type="match status" value="1"/>
</dbReference>
<proteinExistence type="inferred from homology"/>
<evidence type="ECO:0000256" key="8">
    <source>
        <dbReference type="ARBA" id="ARBA00047317"/>
    </source>
</evidence>
<evidence type="ECO:0000256" key="9">
    <source>
        <dbReference type="RuleBase" id="RU365090"/>
    </source>
</evidence>
<gene>
    <name evidence="11" type="ORF">QR721_05255</name>
</gene>
<feature type="domain" description="MoaB/Mog" evidence="10">
    <location>
        <begin position="189"/>
        <end position="327"/>
    </location>
</feature>
<dbReference type="PANTHER" id="PTHR10192:SF5">
    <property type="entry name" value="GEPHYRIN"/>
    <property type="match status" value="1"/>
</dbReference>
<dbReference type="InterPro" id="IPR001453">
    <property type="entry name" value="MoaB/Mog_dom"/>
</dbReference>
<keyword evidence="7 9" id="KW-0501">Molybdenum cofactor biosynthesis</keyword>
<dbReference type="Gene3D" id="2.40.340.10">
    <property type="entry name" value="MoeA, C-terminal, domain IV"/>
    <property type="match status" value="1"/>
</dbReference>
<comment type="pathway">
    <text evidence="2 9">Cofactor biosynthesis; molybdopterin biosynthesis.</text>
</comment>
<dbReference type="SUPFAM" id="SSF63882">
    <property type="entry name" value="MoeA N-terminal region -like"/>
    <property type="match status" value="1"/>
</dbReference>
<dbReference type="PANTHER" id="PTHR10192">
    <property type="entry name" value="MOLYBDOPTERIN BIOSYNTHESIS PROTEIN"/>
    <property type="match status" value="1"/>
</dbReference>
<keyword evidence="12" id="KW-1185">Reference proteome</keyword>
<organism evidence="11 12">
    <name type="scientific">Aciduricibacillus chroicocephali</name>
    <dbReference type="NCBI Taxonomy" id="3054939"/>
    <lineage>
        <taxon>Bacteria</taxon>
        <taxon>Bacillati</taxon>
        <taxon>Bacillota</taxon>
        <taxon>Bacilli</taxon>
        <taxon>Bacillales</taxon>
        <taxon>Bacillaceae</taxon>
        <taxon>Aciduricibacillus</taxon>
    </lineage>
</organism>
<dbReference type="InterPro" id="IPR036425">
    <property type="entry name" value="MoaB/Mog-like_dom_sf"/>
</dbReference>
<dbReference type="Gene3D" id="3.40.980.10">
    <property type="entry name" value="MoaB/Mog-like domain"/>
    <property type="match status" value="1"/>
</dbReference>
<dbReference type="Pfam" id="PF00994">
    <property type="entry name" value="MoCF_biosynth"/>
    <property type="match status" value="1"/>
</dbReference>
<dbReference type="SUPFAM" id="SSF53218">
    <property type="entry name" value="Molybdenum cofactor biosynthesis proteins"/>
    <property type="match status" value="1"/>
</dbReference>
<dbReference type="Proteomes" id="UP001180087">
    <property type="component" value="Chromosome"/>
</dbReference>
<dbReference type="NCBIfam" id="NF045515">
    <property type="entry name" value="Glp_gephyrin"/>
    <property type="match status" value="1"/>
</dbReference>
<protein>
    <recommendedName>
        <fullName evidence="5 9">Molybdopterin molybdenumtransferase</fullName>
        <ecNumber evidence="4 9">2.10.1.1</ecNumber>
    </recommendedName>
</protein>
<comment type="function">
    <text evidence="1 9">Catalyzes the insertion of molybdate into adenylated molybdopterin with the concomitant release of AMP.</text>
</comment>
<evidence type="ECO:0000256" key="3">
    <source>
        <dbReference type="ARBA" id="ARBA00010763"/>
    </source>
</evidence>
<evidence type="ECO:0000259" key="10">
    <source>
        <dbReference type="SMART" id="SM00852"/>
    </source>
</evidence>
<dbReference type="SUPFAM" id="SSF63867">
    <property type="entry name" value="MoeA C-terminal domain-like"/>
    <property type="match status" value="1"/>
</dbReference>
<dbReference type="InterPro" id="IPR036135">
    <property type="entry name" value="MoeA_linker/N_sf"/>
</dbReference>
<comment type="cofactor">
    <cofactor evidence="9">
        <name>Mg(2+)</name>
        <dbReference type="ChEBI" id="CHEBI:18420"/>
    </cofactor>
</comment>
<keyword evidence="9" id="KW-0479">Metal-binding</keyword>
<keyword evidence="9" id="KW-0460">Magnesium</keyword>
<name>A0ABY9KXX9_9BACI</name>
<dbReference type="EMBL" id="CP129113">
    <property type="protein sequence ID" value="WLV25616.1"/>
    <property type="molecule type" value="Genomic_DNA"/>
</dbReference>
<dbReference type="InterPro" id="IPR005111">
    <property type="entry name" value="MoeA_C_domain_IV"/>
</dbReference>